<dbReference type="InterPro" id="IPR001597">
    <property type="entry name" value="ArAA_b-elim_lyase/Thr_aldolase"/>
</dbReference>
<keyword evidence="4" id="KW-0663">Pyridoxal phosphate</keyword>
<dbReference type="InterPro" id="IPR015422">
    <property type="entry name" value="PyrdxlP-dep_Trfase_small"/>
</dbReference>
<dbReference type="Gene3D" id="3.90.1150.10">
    <property type="entry name" value="Aspartate Aminotransferase, domain 1"/>
    <property type="match status" value="1"/>
</dbReference>
<dbReference type="SUPFAM" id="SSF53383">
    <property type="entry name" value="PLP-dependent transferases"/>
    <property type="match status" value="1"/>
</dbReference>
<dbReference type="Proteomes" id="UP000589292">
    <property type="component" value="Unassembled WGS sequence"/>
</dbReference>
<dbReference type="GO" id="GO:0016829">
    <property type="term" value="F:lyase activity"/>
    <property type="evidence" value="ECO:0007669"/>
    <property type="project" value="InterPro"/>
</dbReference>
<dbReference type="PANTHER" id="PTHR48097">
    <property type="entry name" value="L-THREONINE ALDOLASE-RELATED"/>
    <property type="match status" value="1"/>
</dbReference>
<name>A0A7V8RCD3_9SPHN</name>
<dbReference type="InterPro" id="IPR015424">
    <property type="entry name" value="PyrdxlP-dep_Trfase"/>
</dbReference>
<dbReference type="InterPro" id="IPR015421">
    <property type="entry name" value="PyrdxlP-dep_Trfase_major"/>
</dbReference>
<feature type="domain" description="Aromatic amino acid beta-eliminating lyase/threonine aldolase" evidence="5">
    <location>
        <begin position="3"/>
        <end position="288"/>
    </location>
</feature>
<dbReference type="PANTHER" id="PTHR48097:SF5">
    <property type="entry name" value="LOW SPECIFICITY L-THREONINE ALDOLASE"/>
    <property type="match status" value="1"/>
</dbReference>
<evidence type="ECO:0000256" key="1">
    <source>
        <dbReference type="ARBA" id="ARBA00001933"/>
    </source>
</evidence>
<dbReference type="EMBL" id="VDES01000001">
    <property type="protein sequence ID" value="MBA1373844.1"/>
    <property type="molecule type" value="Genomic_DNA"/>
</dbReference>
<dbReference type="Pfam" id="PF01212">
    <property type="entry name" value="Beta_elim_lyase"/>
    <property type="match status" value="1"/>
</dbReference>
<dbReference type="Gene3D" id="3.40.640.10">
    <property type="entry name" value="Type I PLP-dependent aspartate aminotransferase-like (Major domain)"/>
    <property type="match status" value="1"/>
</dbReference>
<evidence type="ECO:0000259" key="5">
    <source>
        <dbReference type="Pfam" id="PF01212"/>
    </source>
</evidence>
<comment type="similarity">
    <text evidence="2">Belongs to the threonine aldolase family.</text>
</comment>
<evidence type="ECO:0000256" key="3">
    <source>
        <dbReference type="ARBA" id="ARBA00011881"/>
    </source>
</evidence>
<protein>
    <submittedName>
        <fullName evidence="6">Low specificity L-threonine aldolase</fullName>
    </submittedName>
</protein>
<sequence length="338" mass="35898">MKFFSDNAAAVHPRVMDAIAAANRLDSPYDGDALSQALDDRFSQLFGTRVKALWVATGTAANALALSALCPPHKGVICHRMAHIEQDECGAPGFFMHGAKLILADGEGAKLSADEVARVAGQIRDDVHQVQPAAVSITNASEYGLTYSPKEVAAIGEVCKARGLKLHMDGARFANAIASTEVDPADITWRAGVDMLSFGCVKNGGMNAEAIIVFDNCLARELPYLRKRAGQLQSKGRFLAAQLLAMLDDDLWLANARAANAGAQAIAEAAGDRLLYPVQANEVFVKLSATEAASLRSQGFEFYDWGEMTAEGGEARFVTAWDQDAETVAPLAAAIAAL</sequence>
<comment type="subunit">
    <text evidence="3">Homotetramer.</text>
</comment>
<evidence type="ECO:0000313" key="7">
    <source>
        <dbReference type="Proteomes" id="UP000589292"/>
    </source>
</evidence>
<evidence type="ECO:0000256" key="4">
    <source>
        <dbReference type="ARBA" id="ARBA00022898"/>
    </source>
</evidence>
<keyword evidence="7" id="KW-1185">Reference proteome</keyword>
<dbReference type="RefSeq" id="WP_181266767.1">
    <property type="nucleotide sequence ID" value="NZ_BAAAGB010000002.1"/>
</dbReference>
<proteinExistence type="inferred from homology"/>
<dbReference type="AlphaFoldDB" id="A0A7V8RCD3"/>
<comment type="caution">
    <text evidence="6">The sequence shown here is derived from an EMBL/GenBank/DDBJ whole genome shotgun (WGS) entry which is preliminary data.</text>
</comment>
<reference evidence="6 7" key="1">
    <citation type="journal article" date="1994" name="Int. J. Syst. Bacteriol.">
        <title>Phylogenetic positions of novel aerobic, bacteriochlorophyll a-containing bacteria and description of Roseococcus thiosulfatophilus gen. nov., sp. nov., Erythromicrobium ramosum gen. nov., sp. nov., and Erythrobacter litoralis sp. nov.</title>
        <authorList>
            <person name="Yurkov V."/>
            <person name="Stackebrandt E."/>
            <person name="Holmes A."/>
            <person name="Fuerst J.A."/>
            <person name="Hugenholtz P."/>
            <person name="Golecki J."/>
            <person name="Gad'on N."/>
            <person name="Gorlenko V.M."/>
            <person name="Kompantseva E.I."/>
            <person name="Drews G."/>
        </authorList>
    </citation>
    <scope>NUCLEOTIDE SEQUENCE [LARGE SCALE GENOMIC DNA]</scope>
    <source>
        <strain evidence="6 7">KR-99</strain>
    </source>
</reference>
<organism evidence="6 7">
    <name type="scientific">Sphingomonas ursincola</name>
    <dbReference type="NCBI Taxonomy" id="56361"/>
    <lineage>
        <taxon>Bacteria</taxon>
        <taxon>Pseudomonadati</taxon>
        <taxon>Pseudomonadota</taxon>
        <taxon>Alphaproteobacteria</taxon>
        <taxon>Sphingomonadales</taxon>
        <taxon>Sphingomonadaceae</taxon>
        <taxon>Sphingomonas</taxon>
    </lineage>
</organism>
<dbReference type="GO" id="GO:0006520">
    <property type="term" value="P:amino acid metabolic process"/>
    <property type="evidence" value="ECO:0007669"/>
    <property type="project" value="InterPro"/>
</dbReference>
<accession>A0A7V8RCD3</accession>
<gene>
    <name evidence="6" type="ORF">FG486_05795</name>
</gene>
<comment type="cofactor">
    <cofactor evidence="1">
        <name>pyridoxal 5'-phosphate</name>
        <dbReference type="ChEBI" id="CHEBI:597326"/>
    </cofactor>
</comment>
<evidence type="ECO:0000256" key="2">
    <source>
        <dbReference type="ARBA" id="ARBA00006966"/>
    </source>
</evidence>
<evidence type="ECO:0000313" key="6">
    <source>
        <dbReference type="EMBL" id="MBA1373844.1"/>
    </source>
</evidence>